<comment type="subcellular location">
    <subcellularLocation>
        <location evidence="1">Cytoplasm</location>
    </subcellularLocation>
</comment>
<dbReference type="PANTHER" id="PTHR13886">
    <property type="entry name" value="JNK/SAPK-ASSOCIATED PROTEIN"/>
    <property type="match status" value="1"/>
</dbReference>
<feature type="compositionally biased region" description="Polar residues" evidence="5">
    <location>
        <begin position="1502"/>
        <end position="1511"/>
    </location>
</feature>
<reference evidence="9" key="2">
    <citation type="submission" date="2023-11" db="UniProtKB">
        <authorList>
            <consortium name="WormBaseParasite"/>
        </authorList>
    </citation>
    <scope>IDENTIFICATION</scope>
</reference>
<evidence type="ECO:0000259" key="7">
    <source>
        <dbReference type="PROSITE" id="PS51777"/>
    </source>
</evidence>
<feature type="compositionally biased region" description="Polar residues" evidence="5">
    <location>
        <begin position="1455"/>
        <end position="1467"/>
    </location>
</feature>
<feature type="region of interest" description="Disordered" evidence="5">
    <location>
        <begin position="525"/>
        <end position="548"/>
    </location>
</feature>
<dbReference type="InterPro" id="IPR039911">
    <property type="entry name" value="JIP3/JIP4"/>
</dbReference>
<evidence type="ECO:0000256" key="2">
    <source>
        <dbReference type="ARBA" id="ARBA00022490"/>
    </source>
</evidence>
<dbReference type="Pfam" id="PF09744">
    <property type="entry name" value="RH1"/>
    <property type="match status" value="1"/>
</dbReference>
<dbReference type="Pfam" id="PF16471">
    <property type="entry name" value="JIP_LZII"/>
    <property type="match status" value="1"/>
</dbReference>
<feature type="compositionally biased region" description="Low complexity" evidence="5">
    <location>
        <begin position="946"/>
        <end position="960"/>
    </location>
</feature>
<dbReference type="GO" id="GO:0005078">
    <property type="term" value="F:MAP-kinase scaffold activity"/>
    <property type="evidence" value="ECO:0007669"/>
    <property type="project" value="InterPro"/>
</dbReference>
<evidence type="ECO:0000259" key="6">
    <source>
        <dbReference type="PROSITE" id="PS51776"/>
    </source>
</evidence>
<dbReference type="Pfam" id="PF19056">
    <property type="entry name" value="WD40_2"/>
    <property type="match status" value="1"/>
</dbReference>
<keyword evidence="2" id="KW-0963">Cytoplasm</keyword>
<evidence type="ECO:0000313" key="9">
    <source>
        <dbReference type="WBParaSite" id="TREG1_124580.1"/>
    </source>
</evidence>
<evidence type="ECO:0000313" key="8">
    <source>
        <dbReference type="Proteomes" id="UP000050795"/>
    </source>
</evidence>
<organism evidence="8 9">
    <name type="scientific">Trichobilharzia regenti</name>
    <name type="common">Nasal bird schistosome</name>
    <dbReference type="NCBI Taxonomy" id="157069"/>
    <lineage>
        <taxon>Eukaryota</taxon>
        <taxon>Metazoa</taxon>
        <taxon>Spiralia</taxon>
        <taxon>Lophotrochozoa</taxon>
        <taxon>Platyhelminthes</taxon>
        <taxon>Trematoda</taxon>
        <taxon>Digenea</taxon>
        <taxon>Strigeidida</taxon>
        <taxon>Schistosomatoidea</taxon>
        <taxon>Schistosomatidae</taxon>
        <taxon>Trichobilharzia</taxon>
    </lineage>
</organism>
<name>A0AA85IV86_TRIRE</name>
<feature type="region of interest" description="Disordered" evidence="5">
    <location>
        <begin position="876"/>
        <end position="895"/>
    </location>
</feature>
<dbReference type="InterPro" id="IPR034744">
    <property type="entry name" value="RH2"/>
</dbReference>
<evidence type="ECO:0008006" key="10">
    <source>
        <dbReference type="Google" id="ProtNLM"/>
    </source>
</evidence>
<feature type="region of interest" description="Disordered" evidence="5">
    <location>
        <begin position="1451"/>
        <end position="1511"/>
    </location>
</feature>
<dbReference type="PROSITE" id="PS51776">
    <property type="entry name" value="RH1"/>
    <property type="match status" value="1"/>
</dbReference>
<feature type="compositionally biased region" description="Polar residues" evidence="5">
    <location>
        <begin position="525"/>
        <end position="536"/>
    </location>
</feature>
<dbReference type="PROSITE" id="PS51777">
    <property type="entry name" value="RH2"/>
    <property type="match status" value="1"/>
</dbReference>
<dbReference type="InterPro" id="IPR032486">
    <property type="entry name" value="JIP_LZII"/>
</dbReference>
<feature type="coiled-coil region" evidence="4">
    <location>
        <begin position="107"/>
        <end position="166"/>
    </location>
</feature>
<dbReference type="PANTHER" id="PTHR13886:SF4">
    <property type="entry name" value="JNK-INTERACTING PROTEIN 3"/>
    <property type="match status" value="1"/>
</dbReference>
<evidence type="ECO:0000256" key="3">
    <source>
        <dbReference type="ARBA" id="ARBA00023054"/>
    </source>
</evidence>
<feature type="region of interest" description="Disordered" evidence="5">
    <location>
        <begin position="213"/>
        <end position="232"/>
    </location>
</feature>
<keyword evidence="3 4" id="KW-0175">Coiled coil</keyword>
<dbReference type="Proteomes" id="UP000050795">
    <property type="component" value="Unassembled WGS sequence"/>
</dbReference>
<dbReference type="InterPro" id="IPR011047">
    <property type="entry name" value="Quinoprotein_ADH-like_sf"/>
</dbReference>
<dbReference type="GO" id="GO:0016192">
    <property type="term" value="P:vesicle-mediated transport"/>
    <property type="evidence" value="ECO:0007669"/>
    <property type="project" value="TreeGrafter"/>
</dbReference>
<dbReference type="InterPro" id="IPR034743">
    <property type="entry name" value="RH1"/>
</dbReference>
<dbReference type="GO" id="GO:0019894">
    <property type="term" value="F:kinesin binding"/>
    <property type="evidence" value="ECO:0007669"/>
    <property type="project" value="TreeGrafter"/>
</dbReference>
<sequence>MAKRIPNNRCIRSLDDSEDLISSTNDGSQPISQNVQDLANDIYKEFESLIKLYGNGFLHNLMPLVIRALENLDSLHLENSDLHIKSLVLSDDHKLLSSEYEKEKKLRKVAENRLFHLEDDLEEERKNHEEKCLAFESNIRLLEGKVKNLNEQISRYEDHELEMKKDYQRLHDLYTNLLRAYLEYVERVRSMFHKYKLDHQCLPHAPYLTDNTSFEVSSPTQTSDRSTGADHLNRFGTLMDSDALETERQRIMRMIMETTPELYGTGGLLTSSTLSEPCFDELSQGDLPDDDGHDMKSHDGSCTASQPQCGETLGSDFAESVELEVDGDLTDYAGVRREVQNLIKENQELIQTKNALKIVTNDLIGKIDELSCQNFQFSSELNALITNRASMLLRIKDLEQENGQLRREFENPDLYGSLPDDETSDCQDLPLSMRVRFSRVEMARVLLERNQYKEQLLELQEAVHLAHNLKAEQVSRLQNGGNKRGRIKAFFARLFNSPVQTTQQNSSKLYTPPLVLPMNNIRQSSTTPHNFNSSSRLSIPTDSTSSLLSDRSDANVSVSFQKTKSEICLNQDLEIPRTSVGMTYDSSSLNSFSNTNHNANKSLDNHRQLITSSVEWYSSPHGNEYHLERRNPQVTCIYPLNNYPDSIELRCAAVAYPCQSESSMPATSLLTTSSPSLEDNIHTSGYSTRNSIKSIDDNVGNTIGNDACIDVSRHIDEGYKEDHEQLQQMNNGLTRKSLNNYSVDNTCSNNALEKYPSMMVDDDDFPDIRSNLIWLCSLSMKQDIATLKPVPNNNPSSSSFSIMYTSSEYSARIKSLITIVRMDNNSACQIVDSFAICSSTVLCICAIPGASGEDFTSLKATQSYWEMLPIDTFDDASDSTQPSNTEINQGNTSCSTNESSIITEFKYLDCDSNNNNNNTHNESTPQRTDKVVEDTKYHKTSTPMPTITKASSSSSTSTNSHLSSIKQALDHLSSTRRLVNALGIVGSVNDVDEVTMSYVATRRRFVVRHLDYDADMNVTAASKDTLSYRSATTISEDIDMDNDDIEDNSDSQCACSSSTQPHRQHHSTECYSNSSELSNQPTMWFGCQNGDLYVHSCVSDWRKCLHAIRLPDSVTQICHFAGRVFVSLANGQIVVFRRQLSNQVKRGNLCPSHSTSIQSLKTVAAAAASVTTTTTTVTSSSSSSNLPDNISSSAQIHDLINNSADDDGDDNNNNNNDAVMGSWDFTEACVITCGRPQCSVKCTITIPPTNSVWAAYRNRILVINAFTLQLVDCFKVHAIQDSQVQTMTWYKDGVWMSIRRESILRLYHVISHELIQTVDLNQTIMSLVLSNSNKPEYSDISSKVKSPSFAVTTLKAMNDRLWIGTSVGLIVTIHFQDGLFNRTFQRSSSGRQKDSINLSKRICKAILDCSLVQISVHQHTTPVRFFVSPTVVQQHNEDSANIQSNCKSLMPYEKSSASQKSSDPPTSNKHKKKMERSSVFIVSGAEGHVISNQKDDSRNKSNKGSTDQNSLDQSHLILWKL</sequence>
<reference evidence="8" key="1">
    <citation type="submission" date="2022-06" db="EMBL/GenBank/DDBJ databases">
        <authorList>
            <person name="Berger JAMES D."/>
            <person name="Berger JAMES D."/>
        </authorList>
    </citation>
    <scope>NUCLEOTIDE SEQUENCE [LARGE SCALE GENOMIC DNA]</scope>
</reference>
<feature type="compositionally biased region" description="Polar residues" evidence="5">
    <location>
        <begin position="878"/>
        <end position="895"/>
    </location>
</feature>
<evidence type="ECO:0000256" key="1">
    <source>
        <dbReference type="ARBA" id="ARBA00004496"/>
    </source>
</evidence>
<accession>A0AA85IV86</accession>
<dbReference type="GO" id="GO:0008432">
    <property type="term" value="F:JUN kinase binding"/>
    <property type="evidence" value="ECO:0007669"/>
    <property type="project" value="TreeGrafter"/>
</dbReference>
<dbReference type="SUPFAM" id="SSF50998">
    <property type="entry name" value="Quinoprotein alcohol dehydrogenase-like"/>
    <property type="match status" value="1"/>
</dbReference>
<feature type="compositionally biased region" description="Polar residues" evidence="5">
    <location>
        <begin position="213"/>
        <end position="226"/>
    </location>
</feature>
<evidence type="ECO:0000256" key="4">
    <source>
        <dbReference type="SAM" id="Coils"/>
    </source>
</evidence>
<feature type="domain" description="RH1" evidence="6">
    <location>
        <begin position="18"/>
        <end position="106"/>
    </location>
</feature>
<feature type="coiled-coil region" evidence="4">
    <location>
        <begin position="332"/>
        <end position="408"/>
    </location>
</feature>
<dbReference type="GO" id="GO:0005737">
    <property type="term" value="C:cytoplasm"/>
    <property type="evidence" value="ECO:0007669"/>
    <property type="project" value="UniProtKB-SubCell"/>
</dbReference>
<feature type="domain" description="RH2" evidence="7">
    <location>
        <begin position="434"/>
        <end position="502"/>
    </location>
</feature>
<feature type="region of interest" description="Disordered" evidence="5">
    <location>
        <begin position="913"/>
        <end position="932"/>
    </location>
</feature>
<feature type="compositionally biased region" description="Low complexity" evidence="5">
    <location>
        <begin position="537"/>
        <end position="548"/>
    </location>
</feature>
<dbReference type="Gene3D" id="1.20.5.1000">
    <property type="entry name" value="arf6 gtpase in complex with a specific effector, jip4"/>
    <property type="match status" value="1"/>
</dbReference>
<proteinExistence type="predicted"/>
<protein>
    <recommendedName>
        <fullName evidence="10">RH1 domain-containing protein</fullName>
    </recommendedName>
</protein>
<dbReference type="GO" id="GO:0030159">
    <property type="term" value="F:signaling receptor complex adaptor activity"/>
    <property type="evidence" value="ECO:0007669"/>
    <property type="project" value="TreeGrafter"/>
</dbReference>
<evidence type="ECO:0000256" key="5">
    <source>
        <dbReference type="SAM" id="MobiDB-lite"/>
    </source>
</evidence>
<keyword evidence="8" id="KW-1185">Reference proteome</keyword>
<feature type="region of interest" description="Disordered" evidence="5">
    <location>
        <begin position="937"/>
        <end position="960"/>
    </location>
</feature>
<dbReference type="WBParaSite" id="TREG1_124580.1">
    <property type="protein sequence ID" value="TREG1_124580.1"/>
    <property type="gene ID" value="TREG1_124580"/>
</dbReference>
<feature type="region of interest" description="Disordered" evidence="5">
    <location>
        <begin position="280"/>
        <end position="308"/>
    </location>
</feature>